<dbReference type="EMBL" id="JAIWYP010000015">
    <property type="protein sequence ID" value="KAH3704574.1"/>
    <property type="molecule type" value="Genomic_DNA"/>
</dbReference>
<accession>A0A9D3YTI4</accession>
<comment type="caution">
    <text evidence="2">The sequence shown here is derived from an EMBL/GenBank/DDBJ whole genome shotgun (WGS) entry which is preliminary data.</text>
</comment>
<keyword evidence="3" id="KW-1185">Reference proteome</keyword>
<dbReference type="AlphaFoldDB" id="A0A9D3YTI4"/>
<dbReference type="Proteomes" id="UP000828390">
    <property type="component" value="Unassembled WGS sequence"/>
</dbReference>
<reference evidence="2" key="2">
    <citation type="submission" date="2020-11" db="EMBL/GenBank/DDBJ databases">
        <authorList>
            <person name="McCartney M.A."/>
            <person name="Auch B."/>
            <person name="Kono T."/>
            <person name="Mallez S."/>
            <person name="Becker A."/>
            <person name="Gohl D.M."/>
            <person name="Silverstein K.A.T."/>
            <person name="Koren S."/>
            <person name="Bechman K.B."/>
            <person name="Herman A."/>
            <person name="Abrahante J.E."/>
            <person name="Garbe J."/>
        </authorList>
    </citation>
    <scope>NUCLEOTIDE SEQUENCE</scope>
    <source>
        <strain evidence="2">Duluth1</strain>
        <tissue evidence="2">Whole animal</tissue>
    </source>
</reference>
<feature type="region of interest" description="Disordered" evidence="1">
    <location>
        <begin position="86"/>
        <end position="120"/>
    </location>
</feature>
<evidence type="ECO:0000313" key="3">
    <source>
        <dbReference type="Proteomes" id="UP000828390"/>
    </source>
</evidence>
<evidence type="ECO:0000256" key="1">
    <source>
        <dbReference type="SAM" id="MobiDB-lite"/>
    </source>
</evidence>
<sequence>MNEADETPEKRRSLLRFGKRRSLFRFGKRGSILRFGKRSGYAPYTSDDYLPYYPSQSFDGPRDFDEFGLPEKRSTLFRFGKKSSGVDMKDFERDNSKKPHTPWRFGREEEEEDLSSEKTD</sequence>
<organism evidence="2 3">
    <name type="scientific">Dreissena polymorpha</name>
    <name type="common">Zebra mussel</name>
    <name type="synonym">Mytilus polymorpha</name>
    <dbReference type="NCBI Taxonomy" id="45954"/>
    <lineage>
        <taxon>Eukaryota</taxon>
        <taxon>Metazoa</taxon>
        <taxon>Spiralia</taxon>
        <taxon>Lophotrochozoa</taxon>
        <taxon>Mollusca</taxon>
        <taxon>Bivalvia</taxon>
        <taxon>Autobranchia</taxon>
        <taxon>Heteroconchia</taxon>
        <taxon>Euheterodonta</taxon>
        <taxon>Imparidentia</taxon>
        <taxon>Neoheterodontei</taxon>
        <taxon>Myida</taxon>
        <taxon>Dreissenoidea</taxon>
        <taxon>Dreissenidae</taxon>
        <taxon>Dreissena</taxon>
    </lineage>
</organism>
<reference evidence="2" key="1">
    <citation type="journal article" date="2019" name="bioRxiv">
        <title>The Genome of the Zebra Mussel, Dreissena polymorpha: A Resource for Invasive Species Research.</title>
        <authorList>
            <person name="McCartney M.A."/>
            <person name="Auch B."/>
            <person name="Kono T."/>
            <person name="Mallez S."/>
            <person name="Zhang Y."/>
            <person name="Obille A."/>
            <person name="Becker A."/>
            <person name="Abrahante J.E."/>
            <person name="Garbe J."/>
            <person name="Badalamenti J.P."/>
            <person name="Herman A."/>
            <person name="Mangelson H."/>
            <person name="Liachko I."/>
            <person name="Sullivan S."/>
            <person name="Sone E.D."/>
            <person name="Koren S."/>
            <person name="Silverstein K.A.T."/>
            <person name="Beckman K.B."/>
            <person name="Gohl D.M."/>
        </authorList>
    </citation>
    <scope>NUCLEOTIDE SEQUENCE</scope>
    <source>
        <strain evidence="2">Duluth1</strain>
        <tissue evidence="2">Whole animal</tissue>
    </source>
</reference>
<feature type="compositionally biased region" description="Basic and acidic residues" evidence="1">
    <location>
        <begin position="87"/>
        <end position="97"/>
    </location>
</feature>
<protein>
    <submittedName>
        <fullName evidence="2">Uncharacterized protein</fullName>
    </submittedName>
</protein>
<name>A0A9D3YTI4_DREPO</name>
<gene>
    <name evidence="2" type="ORF">DPMN_079632</name>
</gene>
<evidence type="ECO:0000313" key="2">
    <source>
        <dbReference type="EMBL" id="KAH3704574.1"/>
    </source>
</evidence>
<proteinExistence type="predicted"/>